<dbReference type="GO" id="GO:0016887">
    <property type="term" value="F:ATP hydrolysis activity"/>
    <property type="evidence" value="ECO:0007669"/>
    <property type="project" value="InterPro"/>
</dbReference>
<dbReference type="GO" id="GO:0015421">
    <property type="term" value="F:ABC-type oligopeptide transporter activity"/>
    <property type="evidence" value="ECO:0007669"/>
    <property type="project" value="TreeGrafter"/>
</dbReference>
<sequence length="534" mass="59979">MRAIKMNFSNLFKINKIRFTNICILVVLETLCATSVTYLMTPAFNYIKQNKLNLFLIFIVLSAALQFISIILGSTNTILYNQQVQEYIHRIRNNISKHLFVKGNNKVSEIQNNLNGNMQELTSKYTSPLLTLMKRIAGVLCSIGVLFTFNWSLVVLTLILSFIGLYLPKLFERVTSSATFKVTEENEYLLDTVEKWARGLDELRRYSSFGSYQGALKKATSELKKSTIEDCFWGNLATAMTSLVSLAGIISLLALSIYLYATGKIVFGAVITSGIFANQIMNAITLIAESLNEIKSSNKVRQQINNLQQKVVFPIKSNSTESINQLEIDSLQVSFKNGKHITYPHILINKGEKVLLTGDSGTGKSTLFKVLLGEVKPNIGRIIYKDARGKAITPNPEEIGYIAQDNTLFPETIENNITMFDSKLNKQVDQILENVELKKDIEKFPAGMETIVDLDKDNLSGGQKQKIVLARAQIHNSSMLLIDEGTSAIDSKATRKILEKILKSDQTIIMIAHNFSKELTEMFDKEIHLEKEVD</sequence>
<dbReference type="InterPro" id="IPR003593">
    <property type="entry name" value="AAA+_ATPase"/>
</dbReference>
<dbReference type="InterPro" id="IPR003439">
    <property type="entry name" value="ABC_transporter-like_ATP-bd"/>
</dbReference>
<dbReference type="InterPro" id="IPR039421">
    <property type="entry name" value="Type_1_exporter"/>
</dbReference>
<proteinExistence type="predicted"/>
<dbReference type="EMBL" id="ACGO02000002">
    <property type="protein sequence ID" value="EFJ69388.1"/>
    <property type="molecule type" value="Genomic_DNA"/>
</dbReference>
<feature type="transmembrane region" description="Helical" evidence="7">
    <location>
        <begin position="52"/>
        <end position="72"/>
    </location>
</feature>
<dbReference type="InterPro" id="IPR027417">
    <property type="entry name" value="P-loop_NTPase"/>
</dbReference>
<organism evidence="10 11">
    <name type="scientific">Lactobacillus paragasseri JV-V03</name>
    <dbReference type="NCBI Taxonomy" id="525326"/>
    <lineage>
        <taxon>Bacteria</taxon>
        <taxon>Bacillati</taxon>
        <taxon>Bacillota</taxon>
        <taxon>Bacilli</taxon>
        <taxon>Lactobacillales</taxon>
        <taxon>Lactobacillaceae</taxon>
        <taxon>Lactobacillus</taxon>
    </lineage>
</organism>
<feature type="transmembrane region" description="Helical" evidence="7">
    <location>
        <begin position="232"/>
        <end position="258"/>
    </location>
</feature>
<keyword evidence="6 7" id="KW-0472">Membrane</keyword>
<dbReference type="AlphaFoldDB" id="A0AA86ZSL2"/>
<evidence type="ECO:0000256" key="6">
    <source>
        <dbReference type="ARBA" id="ARBA00023136"/>
    </source>
</evidence>
<comment type="caution">
    <text evidence="10">The sequence shown here is derived from an EMBL/GenBank/DDBJ whole genome shotgun (WGS) entry which is preliminary data.</text>
</comment>
<name>A0AA86ZSL2_9LACO</name>
<dbReference type="PANTHER" id="PTHR43394:SF1">
    <property type="entry name" value="ATP-BINDING CASSETTE SUB-FAMILY B MEMBER 10, MITOCHONDRIAL"/>
    <property type="match status" value="1"/>
</dbReference>
<dbReference type="Pfam" id="PF00664">
    <property type="entry name" value="ABC_membrane"/>
    <property type="match status" value="1"/>
</dbReference>
<evidence type="ECO:0000256" key="4">
    <source>
        <dbReference type="ARBA" id="ARBA00022840"/>
    </source>
</evidence>
<dbReference type="InterPro" id="IPR036640">
    <property type="entry name" value="ABC1_TM_sf"/>
</dbReference>
<dbReference type="InterPro" id="IPR025662">
    <property type="entry name" value="Sigma_54_int_dom_ATP-bd_1"/>
</dbReference>
<keyword evidence="4 10" id="KW-0067">ATP-binding</keyword>
<accession>A0AA86ZSL2</accession>
<keyword evidence="3" id="KW-0547">Nucleotide-binding</keyword>
<evidence type="ECO:0000259" key="9">
    <source>
        <dbReference type="PROSITE" id="PS50929"/>
    </source>
</evidence>
<evidence type="ECO:0000313" key="11">
    <source>
        <dbReference type="Proteomes" id="UP000003672"/>
    </source>
</evidence>
<gene>
    <name evidence="10" type="ORF">HMPREF0514_11458</name>
</gene>
<evidence type="ECO:0000256" key="5">
    <source>
        <dbReference type="ARBA" id="ARBA00022989"/>
    </source>
</evidence>
<evidence type="ECO:0000256" key="3">
    <source>
        <dbReference type="ARBA" id="ARBA00022741"/>
    </source>
</evidence>
<dbReference type="GO" id="GO:0005886">
    <property type="term" value="C:plasma membrane"/>
    <property type="evidence" value="ECO:0007669"/>
    <property type="project" value="UniProtKB-SubCell"/>
</dbReference>
<evidence type="ECO:0000313" key="10">
    <source>
        <dbReference type="EMBL" id="EFJ69388.1"/>
    </source>
</evidence>
<dbReference type="GO" id="GO:0005524">
    <property type="term" value="F:ATP binding"/>
    <property type="evidence" value="ECO:0007669"/>
    <property type="project" value="UniProtKB-KW"/>
</dbReference>
<dbReference type="Gene3D" id="3.40.50.300">
    <property type="entry name" value="P-loop containing nucleotide triphosphate hydrolases"/>
    <property type="match status" value="1"/>
</dbReference>
<dbReference type="Pfam" id="PF00005">
    <property type="entry name" value="ABC_tran"/>
    <property type="match status" value="1"/>
</dbReference>
<protein>
    <submittedName>
        <fullName evidence="10">ABC transporter, ATP-binding protein</fullName>
    </submittedName>
</protein>
<keyword evidence="5 7" id="KW-1133">Transmembrane helix</keyword>
<comment type="subcellular location">
    <subcellularLocation>
        <location evidence="1">Cell membrane</location>
        <topology evidence="1">Multi-pass membrane protein</topology>
    </subcellularLocation>
</comment>
<evidence type="ECO:0000259" key="8">
    <source>
        <dbReference type="PROSITE" id="PS50893"/>
    </source>
</evidence>
<evidence type="ECO:0000256" key="2">
    <source>
        <dbReference type="ARBA" id="ARBA00022692"/>
    </source>
</evidence>
<feature type="transmembrane region" description="Helical" evidence="7">
    <location>
        <begin position="136"/>
        <end position="167"/>
    </location>
</feature>
<evidence type="ECO:0000256" key="7">
    <source>
        <dbReference type="SAM" id="Phobius"/>
    </source>
</evidence>
<feature type="transmembrane region" description="Helical" evidence="7">
    <location>
        <begin position="21"/>
        <end position="40"/>
    </location>
</feature>
<dbReference type="PROSITE" id="PS00675">
    <property type="entry name" value="SIGMA54_INTERACT_1"/>
    <property type="match status" value="1"/>
</dbReference>
<dbReference type="SUPFAM" id="SSF90123">
    <property type="entry name" value="ABC transporter transmembrane region"/>
    <property type="match status" value="1"/>
</dbReference>
<dbReference type="PANTHER" id="PTHR43394">
    <property type="entry name" value="ATP-DEPENDENT PERMEASE MDL1, MITOCHONDRIAL"/>
    <property type="match status" value="1"/>
</dbReference>
<dbReference type="InterPro" id="IPR011527">
    <property type="entry name" value="ABC1_TM_dom"/>
</dbReference>
<dbReference type="SUPFAM" id="SSF52540">
    <property type="entry name" value="P-loop containing nucleoside triphosphate hydrolases"/>
    <property type="match status" value="1"/>
</dbReference>
<feature type="domain" description="ABC transporter" evidence="8">
    <location>
        <begin position="326"/>
        <end position="533"/>
    </location>
</feature>
<feature type="transmembrane region" description="Helical" evidence="7">
    <location>
        <begin position="265"/>
        <end position="288"/>
    </location>
</feature>
<feature type="domain" description="ABC transmembrane type-1" evidence="9">
    <location>
        <begin position="22"/>
        <end position="296"/>
    </location>
</feature>
<dbReference type="SMART" id="SM00382">
    <property type="entry name" value="AAA"/>
    <property type="match status" value="1"/>
</dbReference>
<dbReference type="PROSITE" id="PS50893">
    <property type="entry name" value="ABC_TRANSPORTER_2"/>
    <property type="match status" value="1"/>
</dbReference>
<dbReference type="PROSITE" id="PS50929">
    <property type="entry name" value="ABC_TM1F"/>
    <property type="match status" value="1"/>
</dbReference>
<evidence type="ECO:0000256" key="1">
    <source>
        <dbReference type="ARBA" id="ARBA00004651"/>
    </source>
</evidence>
<dbReference type="Proteomes" id="UP000003672">
    <property type="component" value="Unassembled WGS sequence"/>
</dbReference>
<reference evidence="10 11" key="1">
    <citation type="submission" date="2010-06" db="EMBL/GenBank/DDBJ databases">
        <authorList>
            <person name="Muzny D."/>
            <person name="Qin X."/>
            <person name="Buhay C."/>
            <person name="Dugan-Rocha S."/>
            <person name="Ding Y."/>
            <person name="Chen G."/>
            <person name="Hawes A."/>
            <person name="Holder M."/>
            <person name="Jhangiani S."/>
            <person name="Johnson A."/>
            <person name="Khan Z."/>
            <person name="Li Z."/>
            <person name="Liu W."/>
            <person name="Liu X."/>
            <person name="Perez L."/>
            <person name="Shen H."/>
            <person name="Wang Q."/>
            <person name="Watt J."/>
            <person name="Xi L."/>
            <person name="Xin Y."/>
            <person name="Zhou J."/>
            <person name="Deng J."/>
            <person name="Jiang H."/>
            <person name="Liu Y."/>
            <person name="Qu J."/>
            <person name="Song X.-Z."/>
            <person name="Zhang L."/>
            <person name="Villasana D."/>
            <person name="Johnson A."/>
            <person name="Liu J."/>
            <person name="Liyanage D."/>
            <person name="Lorensuhewa L."/>
            <person name="Robinson T."/>
            <person name="Song A."/>
            <person name="Song B.-B."/>
            <person name="Dinh H."/>
            <person name="Thornton R."/>
            <person name="Coyle M."/>
            <person name="Francisco L."/>
            <person name="Jackson L."/>
            <person name="Javaid M."/>
            <person name="Korchina V."/>
            <person name="Kovar C."/>
            <person name="Mata R."/>
            <person name="Mathew T."/>
            <person name="Ngo R."/>
            <person name="Nguyen L."/>
            <person name="Nguyen N."/>
            <person name="Okwuonu G."/>
            <person name="Ongeri F."/>
            <person name="Pham C."/>
            <person name="Simmons D."/>
            <person name="Wilczek-Boney K."/>
            <person name="Hale W."/>
            <person name="Jakkamsetti A."/>
            <person name="Pham P."/>
            <person name="Ruth R."/>
            <person name="San Lucas F."/>
            <person name="Warren J."/>
            <person name="Zhang J."/>
            <person name="Zhao Z."/>
            <person name="Zhou C."/>
            <person name="Zhu D."/>
            <person name="Lee S."/>
            <person name="Bess C."/>
            <person name="Blankenburg K."/>
            <person name="Forbes L."/>
            <person name="Fu Q."/>
            <person name="Gubbala S."/>
            <person name="Hirani K."/>
            <person name="Jayaseelan J.C."/>
            <person name="Lara F."/>
            <person name="Munidasa M."/>
            <person name="Palculict T."/>
            <person name="Patil S."/>
            <person name="Pu L.-L."/>
            <person name="Saada N."/>
            <person name="Tang L."/>
            <person name="Weissenberger G."/>
            <person name="Zhu Y."/>
            <person name="Hemphill L."/>
            <person name="Shang Y."/>
            <person name="Youmans B."/>
            <person name="Ayvaz T."/>
            <person name="Ross M."/>
            <person name="Santibanez J."/>
            <person name="Aqrawi P."/>
            <person name="Gross S."/>
            <person name="Joshi V."/>
            <person name="Fowler G."/>
            <person name="Nazareth L."/>
            <person name="Reid J."/>
            <person name="Worley K."/>
            <person name="Petrosino J."/>
            <person name="Highlander S."/>
            <person name="Gibbs R."/>
        </authorList>
    </citation>
    <scope>NUCLEOTIDE SEQUENCE [LARGE SCALE GENOMIC DNA]</scope>
    <source>
        <strain evidence="10 11">JV-V03</strain>
    </source>
</reference>
<dbReference type="Gene3D" id="1.20.1560.10">
    <property type="entry name" value="ABC transporter type 1, transmembrane domain"/>
    <property type="match status" value="1"/>
</dbReference>
<keyword evidence="2 7" id="KW-0812">Transmembrane</keyword>